<gene>
    <name evidence="1" type="ORF">Sjap_013575</name>
</gene>
<keyword evidence="2" id="KW-1185">Reference proteome</keyword>
<evidence type="ECO:0000313" key="2">
    <source>
        <dbReference type="Proteomes" id="UP001417504"/>
    </source>
</evidence>
<proteinExistence type="predicted"/>
<sequence>MAPELSLCICTATLGSSLSSISQLARCPRNLLHTIPTSATDSSSSSDIPLSFDRSESDGLLPLRSFQKPASQLRPANLSNLRFSAPSPRLQSLQSRQFLESELANS</sequence>
<comment type="caution">
    <text evidence="1">The sequence shown here is derived from an EMBL/GenBank/DDBJ whole genome shotgun (WGS) entry which is preliminary data.</text>
</comment>
<dbReference type="Proteomes" id="UP001417504">
    <property type="component" value="Unassembled WGS sequence"/>
</dbReference>
<evidence type="ECO:0000313" key="1">
    <source>
        <dbReference type="EMBL" id="KAK9123973.1"/>
    </source>
</evidence>
<name>A0AAP0IYC1_9MAGN</name>
<accession>A0AAP0IYC1</accession>
<protein>
    <submittedName>
        <fullName evidence="1">Uncharacterized protein</fullName>
    </submittedName>
</protein>
<reference evidence="1 2" key="1">
    <citation type="submission" date="2024-01" db="EMBL/GenBank/DDBJ databases">
        <title>Genome assemblies of Stephania.</title>
        <authorList>
            <person name="Yang L."/>
        </authorList>
    </citation>
    <scope>NUCLEOTIDE SEQUENCE [LARGE SCALE GENOMIC DNA]</scope>
    <source>
        <strain evidence="1">QJT</strain>
        <tissue evidence="1">Leaf</tissue>
    </source>
</reference>
<dbReference type="AlphaFoldDB" id="A0AAP0IYC1"/>
<organism evidence="1 2">
    <name type="scientific">Stephania japonica</name>
    <dbReference type="NCBI Taxonomy" id="461633"/>
    <lineage>
        <taxon>Eukaryota</taxon>
        <taxon>Viridiplantae</taxon>
        <taxon>Streptophyta</taxon>
        <taxon>Embryophyta</taxon>
        <taxon>Tracheophyta</taxon>
        <taxon>Spermatophyta</taxon>
        <taxon>Magnoliopsida</taxon>
        <taxon>Ranunculales</taxon>
        <taxon>Menispermaceae</taxon>
        <taxon>Menispermoideae</taxon>
        <taxon>Cissampelideae</taxon>
        <taxon>Stephania</taxon>
    </lineage>
</organism>
<dbReference type="EMBL" id="JBBNAE010000005">
    <property type="protein sequence ID" value="KAK9123973.1"/>
    <property type="molecule type" value="Genomic_DNA"/>
</dbReference>